<accession>A0A139BPH6</accession>
<evidence type="ECO:0000313" key="2">
    <source>
        <dbReference type="Proteomes" id="UP000070578"/>
    </source>
</evidence>
<comment type="caution">
    <text evidence="1">The sequence shown here is derived from an EMBL/GenBank/DDBJ whole genome shotgun (WGS) entry which is preliminary data.</text>
</comment>
<organism evidence="1 2">
    <name type="scientific">Candidatus Gallionella acididurans</name>
    <dbReference type="NCBI Taxonomy" id="1796491"/>
    <lineage>
        <taxon>Bacteria</taxon>
        <taxon>Pseudomonadati</taxon>
        <taxon>Pseudomonadota</taxon>
        <taxon>Betaproteobacteria</taxon>
        <taxon>Nitrosomonadales</taxon>
        <taxon>Gallionellaceae</taxon>
        <taxon>Gallionella</taxon>
    </lineage>
</organism>
<gene>
    <name evidence="1" type="ORF">AWT59_3283</name>
</gene>
<reference evidence="1 2" key="2">
    <citation type="submission" date="2016-03" db="EMBL/GenBank/DDBJ databases">
        <title>New uncultured bacterium of the family Gallionellaceae from acid mine drainage: description and reconstruction of genome based on metagenomic analysis of microbial community.</title>
        <authorList>
            <person name="Kadnikov V."/>
            <person name="Ivasenko D."/>
            <person name="Beletsky A."/>
            <person name="Mardanov A."/>
            <person name="Danilova E."/>
            <person name="Pimenov N."/>
            <person name="Karnachuk O."/>
            <person name="Ravin N."/>
        </authorList>
    </citation>
    <scope>NUCLEOTIDE SEQUENCE [LARGE SCALE GENOMIC DNA]</scope>
    <source>
        <strain evidence="1">ShG14-8</strain>
    </source>
</reference>
<evidence type="ECO:0000313" key="1">
    <source>
        <dbReference type="EMBL" id="KXS30595.1"/>
    </source>
</evidence>
<dbReference type="EMBL" id="LSLI01000191">
    <property type="protein sequence ID" value="KXS30595.1"/>
    <property type="molecule type" value="Genomic_DNA"/>
</dbReference>
<dbReference type="AlphaFoldDB" id="A0A139BPH6"/>
<dbReference type="Proteomes" id="UP000070578">
    <property type="component" value="Unassembled WGS sequence"/>
</dbReference>
<reference evidence="1 2" key="1">
    <citation type="submission" date="2016-02" db="EMBL/GenBank/DDBJ databases">
        <authorList>
            <person name="Wen L."/>
            <person name="He K."/>
            <person name="Yang H."/>
        </authorList>
    </citation>
    <scope>NUCLEOTIDE SEQUENCE [LARGE SCALE GENOMIC DNA]</scope>
    <source>
        <strain evidence="1">ShG14-8</strain>
    </source>
</reference>
<sequence length="85" mass="9365">MKTSIGCQKALRSQLTIDTSIIHDTLAVIANEVKQSSKNKMHFFEPSGLPRRLRLLMKLLANRLSQQAGKSLVIAMTGVCAIVRS</sequence>
<proteinExistence type="predicted"/>
<protein>
    <submittedName>
        <fullName evidence="1">Uncharacterized protein</fullName>
    </submittedName>
</protein>
<name>A0A139BPH6_9PROT</name>